<sequence>MPDLPKDKVPRRWAGLRWLVILPVLLGVLTAAAELSGIDAPGPATVALWGAVMVTAVSMGLFELVKGARERRLELTGRSAEDSRRLAELRTHFQPRGQGVLPSWPRRGWYFTGRERVLRELTGWLAAAPGADHRARLVVGDPGSGKSAVLGRIVTLSDPALRPAVPLQVLAEAPPGTLPPVGCVRAAVNAQGKTPAQVATEIAAALELSAGTPAELAAALAERELEPAGIVVDAVDEALEPAKLVYELLEPLAAGAARTGVRLLVGTRPGTDRHLVRRFGNAAIELDLNNPDYSELGDLVTYVRRCLMAEDDPDVPSPYRDRPDLAATVAAAVASRAGQSFLVAQLTSLSLAGAERAVDVESPGWSDRFPATVSSAMDQYLDRFGAHRRRARDLLMPLAWAEGPGLADRTAWARMATALGTASYTEADVSWLLRDTLATDLLRRTALAGSAHHRLFHAALDEHLRSLIEDERDPRDIHASMAGTLVELAPSDWQEADHYTRHYLVTHAARGAVLDPLLRDPGFLVASDPGRLLQALDAARSPQNRAVLLALQRVSAQLLVRPAAERASYLEMAARKSGLAELADGIRALPADRPWSVAWAHWRRIADGRVLARHDGYVQGLAITRLRGRQVIVSAAARAVHAHDVQSGELVADLPGDWPSPIIRLAALPDGGRVATVHEDGSVLHWDLGTQARSGPGFATDPGGDDDSLKIFSLGGDARVMASMGADGTIRVRDLATGDLIAEPFRVKQAHSLLGGGLAGGRALVVVLMSDLAYVQVWDLRSHQPVGPAFAPYGTDVEEGREATGHALIIETDGRPVVFLSGRNWHPCLLWDPERNVPLGEPFEGHEIGSWTVDVIPWKRGRLFCTGGGDGTIRCFEWPAGGLAGQPLHAHDGAVDHVLFAELDGRPAIVSGGRDGLVRWWPLAADLFVAGQTGPYVHDLTVAEVAGLRLVIGREPDLAVLRSWDLATGEHVMDWPLGEADRVVHLAPLPRLAVGLRKGGLRVLDLETGSPLGSPQVSDTGEWTDLGLMEIRGRSTLAIAWSDGTLHLWDVVDERWWRPPLRCHTGPFFFTYGSVGGVAHAVTWADGEAAPLLWNVEDASRATELEACRHDRHDPVNSGYCLGSIGDRPVIVLTGGFSHVDVWNGETGRLDVSGTLHDGHAMALGRVRVARLVGRDCVLSGGYAGALAIWTPDGSIARIIEVGGPIWWIVPAGESRIVVSGLMGMMAIDLADDYFDRPELRVDLRL</sequence>
<dbReference type="InterPro" id="IPR036322">
    <property type="entry name" value="WD40_repeat_dom_sf"/>
</dbReference>
<dbReference type="EMBL" id="VCKY01000053">
    <property type="protein sequence ID" value="TMR20750.1"/>
    <property type="molecule type" value="Genomic_DNA"/>
</dbReference>
<dbReference type="SMART" id="SM00320">
    <property type="entry name" value="WD40"/>
    <property type="match status" value="5"/>
</dbReference>
<dbReference type="PANTHER" id="PTHR19848">
    <property type="entry name" value="WD40 REPEAT PROTEIN"/>
    <property type="match status" value="1"/>
</dbReference>
<comment type="caution">
    <text evidence="3">The sequence shown here is derived from an EMBL/GenBank/DDBJ whole genome shotgun (WGS) entry which is preliminary data.</text>
</comment>
<evidence type="ECO:0000256" key="2">
    <source>
        <dbReference type="ARBA" id="ARBA00022737"/>
    </source>
</evidence>
<keyword evidence="1" id="KW-0853">WD repeat</keyword>
<evidence type="ECO:0000313" key="4">
    <source>
        <dbReference type="Proteomes" id="UP000309128"/>
    </source>
</evidence>
<dbReference type="InterPro" id="IPR001680">
    <property type="entry name" value="WD40_rpt"/>
</dbReference>
<accession>A0A5S4G462</accession>
<dbReference type="InterPro" id="IPR027417">
    <property type="entry name" value="P-loop_NTPase"/>
</dbReference>
<dbReference type="Gene3D" id="2.130.10.10">
    <property type="entry name" value="YVTN repeat-like/Quinoprotein amine dehydrogenase"/>
    <property type="match status" value="3"/>
</dbReference>
<dbReference type="InterPro" id="IPR015943">
    <property type="entry name" value="WD40/YVTN_repeat-like_dom_sf"/>
</dbReference>
<dbReference type="AlphaFoldDB" id="A0A5S4G462"/>
<keyword evidence="2" id="KW-0677">Repeat</keyword>
<dbReference type="Proteomes" id="UP000309128">
    <property type="component" value="Unassembled WGS sequence"/>
</dbReference>
<gene>
    <name evidence="3" type="ORF">ETD86_17855</name>
</gene>
<name>A0A5S4G462_9ACTN</name>
<proteinExistence type="predicted"/>
<dbReference type="OrthoDB" id="218695at2"/>
<organism evidence="3 4">
    <name type="scientific">Nonomuraea turkmeniaca</name>
    <dbReference type="NCBI Taxonomy" id="103838"/>
    <lineage>
        <taxon>Bacteria</taxon>
        <taxon>Bacillati</taxon>
        <taxon>Actinomycetota</taxon>
        <taxon>Actinomycetes</taxon>
        <taxon>Streptosporangiales</taxon>
        <taxon>Streptosporangiaceae</taxon>
        <taxon>Nonomuraea</taxon>
    </lineage>
</organism>
<evidence type="ECO:0000313" key="3">
    <source>
        <dbReference type="EMBL" id="TMR20750.1"/>
    </source>
</evidence>
<dbReference type="PANTHER" id="PTHR19848:SF8">
    <property type="entry name" value="F-BOX AND WD REPEAT DOMAIN CONTAINING 7"/>
    <property type="match status" value="1"/>
</dbReference>
<evidence type="ECO:0000256" key="1">
    <source>
        <dbReference type="ARBA" id="ARBA00022574"/>
    </source>
</evidence>
<reference evidence="3 4" key="1">
    <citation type="submission" date="2019-05" db="EMBL/GenBank/DDBJ databases">
        <title>Draft genome sequence of Nonomuraea turkmeniaca DSM 43926.</title>
        <authorList>
            <person name="Saricaoglu S."/>
            <person name="Isik K."/>
        </authorList>
    </citation>
    <scope>NUCLEOTIDE SEQUENCE [LARGE SCALE GENOMIC DNA]</scope>
    <source>
        <strain evidence="3 4">DSM 43926</strain>
    </source>
</reference>
<dbReference type="SUPFAM" id="SSF52540">
    <property type="entry name" value="P-loop containing nucleoside triphosphate hydrolases"/>
    <property type="match status" value="1"/>
</dbReference>
<keyword evidence="4" id="KW-1185">Reference proteome</keyword>
<dbReference type="SUPFAM" id="SSF50978">
    <property type="entry name" value="WD40 repeat-like"/>
    <property type="match status" value="3"/>
</dbReference>
<protein>
    <submittedName>
        <fullName evidence="3">WD40 repeat domain-containing protein</fullName>
    </submittedName>
</protein>
<dbReference type="RefSeq" id="WP_138667283.1">
    <property type="nucleotide sequence ID" value="NZ_VCKY01000053.1"/>
</dbReference>